<evidence type="ECO:0000313" key="11">
    <source>
        <dbReference type="Proteomes" id="UP001158576"/>
    </source>
</evidence>
<dbReference type="InterPro" id="IPR018108">
    <property type="entry name" value="MCP_transmembrane"/>
</dbReference>
<evidence type="ECO:0000256" key="3">
    <source>
        <dbReference type="ARBA" id="ARBA00022448"/>
    </source>
</evidence>
<comment type="similarity">
    <text evidence="2 9">Belongs to the mitochondrial carrier (TC 2.A.29) family.</text>
</comment>
<dbReference type="PROSITE" id="PS50920">
    <property type="entry name" value="SOLCAR"/>
    <property type="match status" value="3"/>
</dbReference>
<dbReference type="PROSITE" id="PS51257">
    <property type="entry name" value="PROKAR_LIPOPROTEIN"/>
    <property type="match status" value="1"/>
</dbReference>
<proteinExistence type="inferred from homology"/>
<name>A0ABN7SHL8_OIKDI</name>
<dbReference type="Gene3D" id="1.50.40.10">
    <property type="entry name" value="Mitochondrial carrier domain"/>
    <property type="match status" value="1"/>
</dbReference>
<dbReference type="Proteomes" id="UP001158576">
    <property type="component" value="Chromosome XSR"/>
</dbReference>
<evidence type="ECO:0000256" key="5">
    <source>
        <dbReference type="ARBA" id="ARBA00022737"/>
    </source>
</evidence>
<dbReference type="EMBL" id="OU015569">
    <property type="protein sequence ID" value="CAG5098453.1"/>
    <property type="molecule type" value="Genomic_DNA"/>
</dbReference>
<organism evidence="10 11">
    <name type="scientific">Oikopleura dioica</name>
    <name type="common">Tunicate</name>
    <dbReference type="NCBI Taxonomy" id="34765"/>
    <lineage>
        <taxon>Eukaryota</taxon>
        <taxon>Metazoa</taxon>
        <taxon>Chordata</taxon>
        <taxon>Tunicata</taxon>
        <taxon>Appendicularia</taxon>
        <taxon>Copelata</taxon>
        <taxon>Oikopleuridae</taxon>
        <taxon>Oikopleura</taxon>
    </lineage>
</organism>
<dbReference type="PANTHER" id="PTHR45618">
    <property type="entry name" value="MITOCHONDRIAL DICARBOXYLATE CARRIER-RELATED"/>
    <property type="match status" value="1"/>
</dbReference>
<keyword evidence="7 8" id="KW-0472">Membrane</keyword>
<dbReference type="Pfam" id="PF00153">
    <property type="entry name" value="Mito_carr"/>
    <property type="match status" value="3"/>
</dbReference>
<evidence type="ECO:0000256" key="4">
    <source>
        <dbReference type="ARBA" id="ARBA00022692"/>
    </source>
</evidence>
<accession>A0ABN7SHL8</accession>
<feature type="repeat" description="Solcar" evidence="8">
    <location>
        <begin position="8"/>
        <end position="90"/>
    </location>
</feature>
<feature type="repeat" description="Solcar" evidence="8">
    <location>
        <begin position="94"/>
        <end position="185"/>
    </location>
</feature>
<keyword evidence="4 8" id="KW-0812">Transmembrane</keyword>
<evidence type="ECO:0000313" key="10">
    <source>
        <dbReference type="EMBL" id="CAG5098453.1"/>
    </source>
</evidence>
<evidence type="ECO:0000256" key="1">
    <source>
        <dbReference type="ARBA" id="ARBA00004141"/>
    </source>
</evidence>
<keyword evidence="6" id="KW-1133">Transmembrane helix</keyword>
<sequence>MTEQKKAIGLGWQLGFAAVSGCGATVVVQPMDLIKNRMQTSKGLGVGQCVKSIIAEGGPTAMWTGLGAGLLRQCSYTTVRLGVYRKMEESYTARNFGEKLLMGGSAGFVGSLFGNPAEVALIRMCADGNLPVSERRGYTSAFNALSRIVKEEGLATLWRGSTPTIARAIVVNAAQLGTYSQAKESIKSGAGLNEGILLHFCAAMVSGMVTTIASMPVDIVKTRLQNQKFVNGVPEYKGVFDVFGRIIKAEGVLSLWSGFWPYYFRLGPHTVLTFIFVEQLKGLYLNSTK</sequence>
<keyword evidence="11" id="KW-1185">Reference proteome</keyword>
<evidence type="ECO:0000256" key="6">
    <source>
        <dbReference type="ARBA" id="ARBA00022989"/>
    </source>
</evidence>
<evidence type="ECO:0000256" key="2">
    <source>
        <dbReference type="ARBA" id="ARBA00006375"/>
    </source>
</evidence>
<feature type="repeat" description="Solcar" evidence="8">
    <location>
        <begin position="194"/>
        <end position="283"/>
    </location>
</feature>
<protein>
    <submittedName>
        <fullName evidence="10">Oidioi.mRNA.OKI2018_I69.XSR.g15680.t1.cds</fullName>
    </submittedName>
</protein>
<dbReference type="SUPFAM" id="SSF103506">
    <property type="entry name" value="Mitochondrial carrier"/>
    <property type="match status" value="1"/>
</dbReference>
<evidence type="ECO:0000256" key="8">
    <source>
        <dbReference type="PROSITE-ProRule" id="PRU00282"/>
    </source>
</evidence>
<evidence type="ECO:0000256" key="7">
    <source>
        <dbReference type="ARBA" id="ARBA00023136"/>
    </source>
</evidence>
<dbReference type="InterPro" id="IPR050391">
    <property type="entry name" value="Mito_Metabolite_Transporter"/>
</dbReference>
<keyword evidence="5" id="KW-0677">Repeat</keyword>
<keyword evidence="3 9" id="KW-0813">Transport</keyword>
<reference evidence="10 11" key="1">
    <citation type="submission" date="2021-04" db="EMBL/GenBank/DDBJ databases">
        <authorList>
            <person name="Bliznina A."/>
        </authorList>
    </citation>
    <scope>NUCLEOTIDE SEQUENCE [LARGE SCALE GENOMIC DNA]</scope>
</reference>
<comment type="subcellular location">
    <subcellularLocation>
        <location evidence="1">Membrane</location>
        <topology evidence="1">Multi-pass membrane protein</topology>
    </subcellularLocation>
</comment>
<evidence type="ECO:0000256" key="9">
    <source>
        <dbReference type="RuleBase" id="RU000488"/>
    </source>
</evidence>
<gene>
    <name evidence="10" type="ORF">OKIOD_LOCUS7238</name>
</gene>
<dbReference type="InterPro" id="IPR023395">
    <property type="entry name" value="MCP_dom_sf"/>
</dbReference>